<dbReference type="PANTHER" id="PTHR33048:SF143">
    <property type="entry name" value="EXTRACELLULAR MEMBRANE PROTEIN CFEM DOMAIN-CONTAINING PROTEIN-RELATED"/>
    <property type="match status" value="1"/>
</dbReference>
<evidence type="ECO:0000259" key="7">
    <source>
        <dbReference type="Pfam" id="PF20684"/>
    </source>
</evidence>
<keyword evidence="3 6" id="KW-1133">Transmembrane helix</keyword>
<name>A0AAD4EWZ4_9PEZI</name>
<gene>
    <name evidence="8" type="ORF">NEMBOFW57_005591</name>
</gene>
<keyword evidence="4 6" id="KW-0472">Membrane</keyword>
<keyword evidence="9" id="KW-1185">Reference proteome</keyword>
<dbReference type="EMBL" id="JAHCVI010000002">
    <property type="protein sequence ID" value="KAG7289226.1"/>
    <property type="molecule type" value="Genomic_DNA"/>
</dbReference>
<comment type="subcellular location">
    <subcellularLocation>
        <location evidence="1">Membrane</location>
        <topology evidence="1">Multi-pass membrane protein</topology>
    </subcellularLocation>
</comment>
<dbReference type="InterPro" id="IPR052337">
    <property type="entry name" value="SAT4-like"/>
</dbReference>
<evidence type="ECO:0000256" key="5">
    <source>
        <dbReference type="ARBA" id="ARBA00038359"/>
    </source>
</evidence>
<dbReference type="Proteomes" id="UP001197093">
    <property type="component" value="Unassembled WGS sequence"/>
</dbReference>
<feature type="transmembrane region" description="Helical" evidence="6">
    <location>
        <begin position="112"/>
        <end position="135"/>
    </location>
</feature>
<dbReference type="GO" id="GO:0016020">
    <property type="term" value="C:membrane"/>
    <property type="evidence" value="ECO:0007669"/>
    <property type="project" value="UniProtKB-SubCell"/>
</dbReference>
<keyword evidence="2 6" id="KW-0812">Transmembrane</keyword>
<dbReference type="InterPro" id="IPR049326">
    <property type="entry name" value="Rhodopsin_dom_fungi"/>
</dbReference>
<evidence type="ECO:0000256" key="1">
    <source>
        <dbReference type="ARBA" id="ARBA00004141"/>
    </source>
</evidence>
<evidence type="ECO:0000313" key="9">
    <source>
        <dbReference type="Proteomes" id="UP001197093"/>
    </source>
</evidence>
<comment type="similarity">
    <text evidence="5">Belongs to the SAT4 family.</text>
</comment>
<evidence type="ECO:0000256" key="3">
    <source>
        <dbReference type="ARBA" id="ARBA00022989"/>
    </source>
</evidence>
<dbReference type="AlphaFoldDB" id="A0AAD4EWZ4"/>
<feature type="transmembrane region" description="Helical" evidence="6">
    <location>
        <begin position="31"/>
        <end position="52"/>
    </location>
</feature>
<feature type="transmembrane region" description="Helical" evidence="6">
    <location>
        <begin position="78"/>
        <end position="100"/>
    </location>
</feature>
<reference evidence="8" key="1">
    <citation type="submission" date="2023-02" db="EMBL/GenBank/DDBJ databases">
        <authorList>
            <person name="Palmer J.M."/>
        </authorList>
    </citation>
    <scope>NUCLEOTIDE SEQUENCE</scope>
    <source>
        <strain evidence="8">FW57</strain>
    </source>
</reference>
<dbReference type="PANTHER" id="PTHR33048">
    <property type="entry name" value="PTH11-LIKE INTEGRAL MEMBRANE PROTEIN (AFU_ORTHOLOGUE AFUA_5G11245)"/>
    <property type="match status" value="1"/>
</dbReference>
<proteinExistence type="inferred from homology"/>
<evidence type="ECO:0000256" key="4">
    <source>
        <dbReference type="ARBA" id="ARBA00023136"/>
    </source>
</evidence>
<evidence type="ECO:0000256" key="2">
    <source>
        <dbReference type="ARBA" id="ARBA00022692"/>
    </source>
</evidence>
<comment type="caution">
    <text evidence="8">The sequence shown here is derived from an EMBL/GenBank/DDBJ whole genome shotgun (WGS) entry which is preliminary data.</text>
</comment>
<protein>
    <recommendedName>
        <fullName evidence="7">Rhodopsin domain-containing protein</fullName>
    </recommendedName>
</protein>
<feature type="domain" description="Rhodopsin" evidence="7">
    <location>
        <begin position="2"/>
        <end position="174"/>
    </location>
</feature>
<evidence type="ECO:0000256" key="6">
    <source>
        <dbReference type="SAM" id="Phobius"/>
    </source>
</evidence>
<dbReference type="Pfam" id="PF20684">
    <property type="entry name" value="Fung_rhodopsin"/>
    <property type="match status" value="1"/>
</dbReference>
<accession>A0AAD4EWZ4</accession>
<sequence length="223" mass="24975">MLVYTVSRLFLRHSIVLFYLRIFTTGNPKPIIIGTMVVNTLLSVVIFCLMAFQCRPISLFWTRWDLQSEGYCLPERSVYLSSVIVSLLMDIWVLLLPFPYLTRLQLPLRKRLGIALTLASGSVLVIIFSILKLLAINSMENSANKTAILSPVDTWATLEIDLGVICACLPGIRKEATIERNKRGEPQIVLGLPIKDHALLSYFQLSHVETVPPGLVHGDDVVV</sequence>
<evidence type="ECO:0000313" key="8">
    <source>
        <dbReference type="EMBL" id="KAG7289226.1"/>
    </source>
</evidence>
<organism evidence="8 9">
    <name type="scientific">Staphylotrichum longicolle</name>
    <dbReference type="NCBI Taxonomy" id="669026"/>
    <lineage>
        <taxon>Eukaryota</taxon>
        <taxon>Fungi</taxon>
        <taxon>Dikarya</taxon>
        <taxon>Ascomycota</taxon>
        <taxon>Pezizomycotina</taxon>
        <taxon>Sordariomycetes</taxon>
        <taxon>Sordariomycetidae</taxon>
        <taxon>Sordariales</taxon>
        <taxon>Chaetomiaceae</taxon>
        <taxon>Staphylotrichum</taxon>
    </lineage>
</organism>